<gene>
    <name evidence="1" type="ORF">ARMSODRAFT_1005178</name>
</gene>
<evidence type="ECO:0000313" key="2">
    <source>
        <dbReference type="Proteomes" id="UP000218334"/>
    </source>
</evidence>
<dbReference type="AlphaFoldDB" id="A0A2H3BV13"/>
<protein>
    <submittedName>
        <fullName evidence="1">Uncharacterized protein</fullName>
    </submittedName>
</protein>
<dbReference type="Proteomes" id="UP000218334">
    <property type="component" value="Unassembled WGS sequence"/>
</dbReference>
<evidence type="ECO:0000313" key="1">
    <source>
        <dbReference type="EMBL" id="PBK67743.1"/>
    </source>
</evidence>
<organism evidence="1 2">
    <name type="scientific">Armillaria solidipes</name>
    <dbReference type="NCBI Taxonomy" id="1076256"/>
    <lineage>
        <taxon>Eukaryota</taxon>
        <taxon>Fungi</taxon>
        <taxon>Dikarya</taxon>
        <taxon>Basidiomycota</taxon>
        <taxon>Agaricomycotina</taxon>
        <taxon>Agaricomycetes</taxon>
        <taxon>Agaricomycetidae</taxon>
        <taxon>Agaricales</taxon>
        <taxon>Marasmiineae</taxon>
        <taxon>Physalacriaceae</taxon>
        <taxon>Armillaria</taxon>
    </lineage>
</organism>
<dbReference type="EMBL" id="KZ293435">
    <property type="protein sequence ID" value="PBK67743.1"/>
    <property type="molecule type" value="Genomic_DNA"/>
</dbReference>
<sequence length="240" mass="26966">MSPEMTFFLFPSSSECRRGETRIACLSTRHLSPQATCSPKGLRFLVQIECLRHGQIVASNLWYGIFFPSHLGTPMSIFYGFRIRARSPALGGEGWYEHVLFNDYVASLRMDQGNSILPIVLVRLFPDPCLVGGRTTIELSDGDNRTSTGPYSLRFTSLTGPHLSPILSGNFPKPCVPTFTYGEDAPRRDRYYTGYYQYLTDASHQRTSHEILASCFDVKGALTGAPMKLSETYLRRHGMM</sequence>
<keyword evidence="2" id="KW-1185">Reference proteome</keyword>
<proteinExistence type="predicted"/>
<name>A0A2H3BV13_9AGAR</name>
<reference evidence="2" key="1">
    <citation type="journal article" date="2017" name="Nat. Ecol. Evol.">
        <title>Genome expansion and lineage-specific genetic innovations in the forest pathogenic fungi Armillaria.</title>
        <authorList>
            <person name="Sipos G."/>
            <person name="Prasanna A.N."/>
            <person name="Walter M.C."/>
            <person name="O'Connor E."/>
            <person name="Balint B."/>
            <person name="Krizsan K."/>
            <person name="Kiss B."/>
            <person name="Hess J."/>
            <person name="Varga T."/>
            <person name="Slot J."/>
            <person name="Riley R."/>
            <person name="Boka B."/>
            <person name="Rigling D."/>
            <person name="Barry K."/>
            <person name="Lee J."/>
            <person name="Mihaltcheva S."/>
            <person name="LaButti K."/>
            <person name="Lipzen A."/>
            <person name="Waldron R."/>
            <person name="Moloney N.M."/>
            <person name="Sperisen C."/>
            <person name="Kredics L."/>
            <person name="Vagvoelgyi C."/>
            <person name="Patrignani A."/>
            <person name="Fitzpatrick D."/>
            <person name="Nagy I."/>
            <person name="Doyle S."/>
            <person name="Anderson J.B."/>
            <person name="Grigoriev I.V."/>
            <person name="Gueldener U."/>
            <person name="Muensterkoetter M."/>
            <person name="Nagy L.G."/>
        </authorList>
    </citation>
    <scope>NUCLEOTIDE SEQUENCE [LARGE SCALE GENOMIC DNA]</scope>
    <source>
        <strain evidence="2">28-4</strain>
    </source>
</reference>
<accession>A0A2H3BV13</accession>